<evidence type="ECO:0000313" key="2">
    <source>
        <dbReference type="Proteomes" id="UP000184028"/>
    </source>
</evidence>
<evidence type="ECO:0008006" key="3">
    <source>
        <dbReference type="Google" id="ProtNLM"/>
    </source>
</evidence>
<accession>A0A1M7IY17</accession>
<name>A0A1M7IY17_9FLAO</name>
<dbReference type="EMBL" id="FRBT01000006">
    <property type="protein sequence ID" value="SHM45680.1"/>
    <property type="molecule type" value="Genomic_DNA"/>
</dbReference>
<keyword evidence="2" id="KW-1185">Reference proteome</keyword>
<dbReference type="RefSeq" id="WP_068844284.1">
    <property type="nucleotide sequence ID" value="NZ_FRBT01000006.1"/>
</dbReference>
<organism evidence="1 2">
    <name type="scientific">Flavobacterium chilense</name>
    <dbReference type="NCBI Taxonomy" id="946677"/>
    <lineage>
        <taxon>Bacteria</taxon>
        <taxon>Pseudomonadati</taxon>
        <taxon>Bacteroidota</taxon>
        <taxon>Flavobacteriia</taxon>
        <taxon>Flavobacteriales</taxon>
        <taxon>Flavobacteriaceae</taxon>
        <taxon>Flavobacterium</taxon>
    </lineage>
</organism>
<gene>
    <name evidence="1" type="ORF">SAMN05444484_10697</name>
</gene>
<sequence>MVEVFKTNVEKETDTNYIIAVIKREFPTYQINFDLEDCDKILRVEGANLQSNQIIEYVNCLGYSCNILE</sequence>
<protein>
    <recommendedName>
        <fullName evidence="3">Copper chaperone CopZ</fullName>
    </recommendedName>
</protein>
<evidence type="ECO:0000313" key="1">
    <source>
        <dbReference type="EMBL" id="SHM45680.1"/>
    </source>
</evidence>
<proteinExistence type="predicted"/>
<dbReference type="Proteomes" id="UP000184028">
    <property type="component" value="Unassembled WGS sequence"/>
</dbReference>
<reference evidence="2" key="1">
    <citation type="submission" date="2016-11" db="EMBL/GenBank/DDBJ databases">
        <authorList>
            <person name="Varghese N."/>
            <person name="Submissions S."/>
        </authorList>
    </citation>
    <scope>NUCLEOTIDE SEQUENCE [LARGE SCALE GENOMIC DNA]</scope>
    <source>
        <strain evidence="2">DSM 24724</strain>
    </source>
</reference>
<dbReference type="AlphaFoldDB" id="A0A1M7IY17"/>
<dbReference type="STRING" id="946677.SAMN05444484_10697"/>